<organism evidence="1">
    <name type="scientific">marine sediment metagenome</name>
    <dbReference type="NCBI Taxonomy" id="412755"/>
    <lineage>
        <taxon>unclassified sequences</taxon>
        <taxon>metagenomes</taxon>
        <taxon>ecological metagenomes</taxon>
    </lineage>
</organism>
<reference evidence="1" key="1">
    <citation type="journal article" date="2014" name="Front. Microbiol.">
        <title>High frequency of phylogenetically diverse reductive dehalogenase-homologous genes in deep subseafloor sedimentary metagenomes.</title>
        <authorList>
            <person name="Kawai M."/>
            <person name="Futagami T."/>
            <person name="Toyoda A."/>
            <person name="Takaki Y."/>
            <person name="Nishi S."/>
            <person name="Hori S."/>
            <person name="Arai W."/>
            <person name="Tsubouchi T."/>
            <person name="Morono Y."/>
            <person name="Uchiyama I."/>
            <person name="Ito T."/>
            <person name="Fujiyama A."/>
            <person name="Inagaki F."/>
            <person name="Takami H."/>
        </authorList>
    </citation>
    <scope>NUCLEOTIDE SEQUENCE</scope>
    <source>
        <strain evidence="1">Expedition CK06-06</strain>
    </source>
</reference>
<protein>
    <submittedName>
        <fullName evidence="1">Uncharacterized protein</fullName>
    </submittedName>
</protein>
<evidence type="ECO:0000313" key="1">
    <source>
        <dbReference type="EMBL" id="GAI99989.1"/>
    </source>
</evidence>
<gene>
    <name evidence="1" type="ORF">S12H4_27779</name>
</gene>
<sequence>MAMTKEEILAMEPGPELDTLVAEKVMGHPMPGFIPEDA</sequence>
<name>X1V5U4_9ZZZZ</name>
<feature type="non-terminal residue" evidence="1">
    <location>
        <position position="38"/>
    </location>
</feature>
<comment type="caution">
    <text evidence="1">The sequence shown here is derived from an EMBL/GenBank/DDBJ whole genome shotgun (WGS) entry which is preliminary data.</text>
</comment>
<dbReference type="EMBL" id="BARW01015882">
    <property type="protein sequence ID" value="GAI99989.1"/>
    <property type="molecule type" value="Genomic_DNA"/>
</dbReference>
<accession>X1V5U4</accession>
<proteinExistence type="predicted"/>
<dbReference type="AlphaFoldDB" id="X1V5U4"/>